<dbReference type="OrthoDB" id="654744at2"/>
<evidence type="ECO:0008006" key="4">
    <source>
        <dbReference type="Google" id="ProtNLM"/>
    </source>
</evidence>
<name>A0A1M7JL80_9FLAO</name>
<feature type="transmembrane region" description="Helical" evidence="1">
    <location>
        <begin position="86"/>
        <end position="106"/>
    </location>
</feature>
<keyword evidence="3" id="KW-1185">Reference proteome</keyword>
<reference evidence="3" key="1">
    <citation type="submission" date="2016-11" db="EMBL/GenBank/DDBJ databases">
        <authorList>
            <person name="Varghese N."/>
            <person name="Submissions S."/>
        </authorList>
    </citation>
    <scope>NUCLEOTIDE SEQUENCE [LARGE SCALE GENOMIC DNA]</scope>
    <source>
        <strain evidence="3">DSM 3661</strain>
    </source>
</reference>
<evidence type="ECO:0000313" key="3">
    <source>
        <dbReference type="Proteomes" id="UP000184260"/>
    </source>
</evidence>
<protein>
    <recommendedName>
        <fullName evidence="4">DoxX protein</fullName>
    </recommendedName>
</protein>
<accession>A0A1M7JL80</accession>
<organism evidence="2 3">
    <name type="scientific">Flavobacterium xanthum</name>
    <dbReference type="NCBI Taxonomy" id="69322"/>
    <lineage>
        <taxon>Bacteria</taxon>
        <taxon>Pseudomonadati</taxon>
        <taxon>Bacteroidota</taxon>
        <taxon>Flavobacteriia</taxon>
        <taxon>Flavobacteriales</taxon>
        <taxon>Flavobacteriaceae</taxon>
        <taxon>Flavobacterium</taxon>
    </lineage>
</organism>
<feature type="transmembrane region" description="Helical" evidence="1">
    <location>
        <begin position="63"/>
        <end position="81"/>
    </location>
</feature>
<evidence type="ECO:0000313" key="2">
    <source>
        <dbReference type="EMBL" id="SHM53716.1"/>
    </source>
</evidence>
<dbReference type="AlphaFoldDB" id="A0A1M7JL80"/>
<evidence type="ECO:0000256" key="1">
    <source>
        <dbReference type="SAM" id="Phobius"/>
    </source>
</evidence>
<dbReference type="Proteomes" id="UP000184260">
    <property type="component" value="Unassembled WGS sequence"/>
</dbReference>
<sequence>MNFNKKDKTEIFENAISWIVIFAMFVYGAAKINQFDGAIEIDKTVSKLTGMELMWAFYGYSKSYALTLGLLEIIGGLLILVKKTRVIGCLFVSTILFNVILQDIYFEVHFSALKAAILYQFLVLIILWLNKDRLIQSIKILLDSTKYEQTKMKYFVKLFIAFILFVAFRIAEYYLTIKFKF</sequence>
<keyword evidence="1" id="KW-1133">Transmembrane helix</keyword>
<dbReference type="RefSeq" id="WP_073355103.1">
    <property type="nucleotide sequence ID" value="NZ_FRBU01000043.1"/>
</dbReference>
<feature type="transmembrane region" description="Helical" evidence="1">
    <location>
        <begin position="154"/>
        <end position="175"/>
    </location>
</feature>
<feature type="transmembrane region" description="Helical" evidence="1">
    <location>
        <begin position="112"/>
        <end position="129"/>
    </location>
</feature>
<dbReference type="EMBL" id="FRBU01000043">
    <property type="protein sequence ID" value="SHM53716.1"/>
    <property type="molecule type" value="Genomic_DNA"/>
</dbReference>
<keyword evidence="1" id="KW-0472">Membrane</keyword>
<keyword evidence="1" id="KW-0812">Transmembrane</keyword>
<proteinExistence type="predicted"/>
<gene>
    <name evidence="2" type="ORF">SAMN05443669_104320</name>
</gene>
<feature type="transmembrane region" description="Helical" evidence="1">
    <location>
        <begin position="12"/>
        <end position="30"/>
    </location>
</feature>